<reference evidence="1" key="1">
    <citation type="submission" date="2023-03" db="EMBL/GenBank/DDBJ databases">
        <title>Chromosome-level genomes of two armyworms, Mythimna separata and Mythimna loreyi, provide insights into the biosynthesis and reception of sex pheromones.</title>
        <authorList>
            <person name="Zhao H."/>
        </authorList>
    </citation>
    <scope>NUCLEOTIDE SEQUENCE</scope>
    <source>
        <strain evidence="1">BeijingLab</strain>
    </source>
</reference>
<comment type="caution">
    <text evidence="1">The sequence shown here is derived from an EMBL/GenBank/DDBJ whole genome shotgun (WGS) entry which is preliminary data.</text>
</comment>
<protein>
    <submittedName>
        <fullName evidence="1">Uncharacterized protein</fullName>
    </submittedName>
</protein>
<evidence type="ECO:0000313" key="1">
    <source>
        <dbReference type="EMBL" id="KAJ8706950.1"/>
    </source>
</evidence>
<evidence type="ECO:0000313" key="2">
    <source>
        <dbReference type="Proteomes" id="UP001231649"/>
    </source>
</evidence>
<sequence>MYKTVLLLTAVALVQGRPNEDAAVTNAKLQEVFEAGAARSSNADDDCETLDNGCPVDYTIHKIIPHERDCKLFYVCDKGERVVMPCPEPLLFDAVSERCVWASQTDCVNDNSDIDLPIANDPEITTDADDVEPTTENGILDIGEVLENGCPADFHIHHLLPHEECEKFYHCNFGEKVERDCAPGTVFHFEIQVCDWPRNVPRCAGSAGATARPTTTSEAPATEDWEALPNGCPADPSINHLLPHESECEKYYACNSGSLVLMECPTATHFSPSLQICTWPHEARCEHWTGGCSSPGSSCGGSTATPDNSTNPDYDISTTASTDDSDNLTTTETPIDSTNPDYDISTTTSTDVTEDLTTTEAPIDSTNPDYDISTTASTDVTEDLTTTEAPIDSTNPDYDISTTASSDDSEDLTTTEPPIDSTNPDYDISTTVSTDVTEDLTTTEPPIDSTTDGNEPDPSTEDQETTTITEEPPCDTELPEGGSTASPGCPICPDVPLTPAEKCKQGCNVAPWAHEECDKYYSCIGDEFRLNICSEGLHFNPSTLTCDFICNAGCVRNVPQITRLPDGILMFVPNMVNSKTNMMQLIEHQLTGDL</sequence>
<dbReference type="EMBL" id="CM056805">
    <property type="protein sequence ID" value="KAJ8706950.1"/>
    <property type="molecule type" value="Genomic_DNA"/>
</dbReference>
<organism evidence="1 2">
    <name type="scientific">Mythimna loreyi</name>
    <dbReference type="NCBI Taxonomy" id="667449"/>
    <lineage>
        <taxon>Eukaryota</taxon>
        <taxon>Metazoa</taxon>
        <taxon>Ecdysozoa</taxon>
        <taxon>Arthropoda</taxon>
        <taxon>Hexapoda</taxon>
        <taxon>Insecta</taxon>
        <taxon>Pterygota</taxon>
        <taxon>Neoptera</taxon>
        <taxon>Endopterygota</taxon>
        <taxon>Lepidoptera</taxon>
        <taxon>Glossata</taxon>
        <taxon>Ditrysia</taxon>
        <taxon>Noctuoidea</taxon>
        <taxon>Noctuidae</taxon>
        <taxon>Noctuinae</taxon>
        <taxon>Hadenini</taxon>
        <taxon>Mythimna</taxon>
    </lineage>
</organism>
<name>A0ACC2Q2V9_9NEOP</name>
<dbReference type="Proteomes" id="UP001231649">
    <property type="component" value="Chromosome 29"/>
</dbReference>
<accession>A0ACC2Q2V9</accession>
<gene>
    <name evidence="1" type="ORF">PYW08_011084</name>
</gene>
<keyword evidence="2" id="KW-1185">Reference proteome</keyword>
<proteinExistence type="predicted"/>